<dbReference type="GeneID" id="8850639"/>
<evidence type="ECO:0000256" key="3">
    <source>
        <dbReference type="SAM" id="SignalP"/>
    </source>
</evidence>
<feature type="region of interest" description="Disordered" evidence="1">
    <location>
        <begin position="842"/>
        <end position="865"/>
    </location>
</feature>
<keyword evidence="2" id="KW-0472">Membrane</keyword>
<name>D2VPE8_NAEGR</name>
<feature type="compositionally biased region" description="Polar residues" evidence="1">
    <location>
        <begin position="541"/>
        <end position="552"/>
    </location>
</feature>
<feature type="region of interest" description="Disordered" evidence="1">
    <location>
        <begin position="499"/>
        <end position="622"/>
    </location>
</feature>
<dbReference type="VEuPathDB" id="AmoebaDB:NAEGRDRAFT_58842"/>
<dbReference type="Proteomes" id="UP000006671">
    <property type="component" value="Unassembled WGS sequence"/>
</dbReference>
<dbReference type="InParanoid" id="D2VPE8"/>
<evidence type="ECO:0000313" key="5">
    <source>
        <dbReference type="Proteomes" id="UP000006671"/>
    </source>
</evidence>
<feature type="region of interest" description="Disordered" evidence="1">
    <location>
        <begin position="716"/>
        <end position="778"/>
    </location>
</feature>
<feature type="region of interest" description="Disordered" evidence="1">
    <location>
        <begin position="330"/>
        <end position="362"/>
    </location>
</feature>
<feature type="compositionally biased region" description="Low complexity" evidence="1">
    <location>
        <begin position="499"/>
        <end position="521"/>
    </location>
</feature>
<keyword evidence="5" id="KW-1185">Reference proteome</keyword>
<feature type="compositionally biased region" description="Low complexity" evidence="1">
    <location>
        <begin position="663"/>
        <end position="672"/>
    </location>
</feature>
<feature type="compositionally biased region" description="Low complexity" evidence="1">
    <location>
        <begin position="580"/>
        <end position="595"/>
    </location>
</feature>
<sequence length="865" mass="95804">MMGKKLFIGGIMMIMMSMMIVAVVSETTAIASSAIEIYTQMDNAEKSAVTSTTVAVNNTQTAISLYNYQYLTVNSLPGYAWNYYYVDLNANSYVSISHASRSGGSMEILMNHYDRPTIYSYSKKNYLYTYQSTLTSDPKSYYNRLYIAVRNTNSYASNGYTLSVRIYTNTVTPTPTPTTTTIYRTNYGLTLGMGVPALVITLILFFVVLSQIKKIKLLTSRIEQLEKKLQYNMQPLSEQEMPVMMNIPLMSANTLQQDHEEIQQVPQTQPIVQPPTINAVPEQQPTTLPHFFPQFVQQQQLPPQFRNAQPYPFMYPPQVVFAQQPQVQPVIAQQQTTGSEFQDGKQSSSYSSLHSFPPTKRRSAAANPLLLNNSTGNAKSYPLLPAVGTRVSTASSSKRSAALHQSANQLNSNKPSDECYGASSIHLPTLNSNSSSAMNMMNINNTAASIGTSSTNNNNNINSMINNTVSTDEMYHNLLTKSSSKNSLHNMMMMNAMSNVSASSTSSSPTSSSITIYSTPNQHSSPKWSNTSKPHHHQPRNHPSNNSHSYISTPPEDSLLNHPITPKVKSPQFNLQNNFSNSPIISNHSTSSSNNDQNDETGSIKSNSTASTPSSVSNSPRRGVSLLQVAEQIHPLQDLISVPRLTQSRSLGILEEYLPVTSSTSSGQLQSLNPPNSCNGSTSARRSKKTSTPTLKDIQDMCYNSENLSQQIDMEEEKKRKLAAHKKRTELAEPYRVGTTANKTREPRYGDTLSSQQANRRNQSRSSLRKGPDSDQLKCELTNSPTGLDAILLNSSRTLTNFGNEAVAIYVTCPTCAPEIKTPAKSIAKEKKRRVLMLHQKHSERKNNQHQQTRRSHSVIGIVHH</sequence>
<feature type="compositionally biased region" description="Polar residues" evidence="1">
    <location>
        <begin position="752"/>
        <end position="766"/>
    </location>
</feature>
<feature type="chain" id="PRO_5003038738" evidence="3">
    <location>
        <begin position="23"/>
        <end position="865"/>
    </location>
</feature>
<keyword evidence="2" id="KW-0812">Transmembrane</keyword>
<feature type="transmembrane region" description="Helical" evidence="2">
    <location>
        <begin position="187"/>
        <end position="209"/>
    </location>
</feature>
<evidence type="ECO:0000256" key="1">
    <source>
        <dbReference type="SAM" id="MobiDB-lite"/>
    </source>
</evidence>
<dbReference type="AlphaFoldDB" id="D2VPE8"/>
<feature type="compositionally biased region" description="Polar residues" evidence="1">
    <location>
        <begin position="336"/>
        <end position="346"/>
    </location>
</feature>
<feature type="compositionally biased region" description="Basic residues" evidence="1">
    <location>
        <begin position="852"/>
        <end position="865"/>
    </location>
</feature>
<evidence type="ECO:0000313" key="4">
    <source>
        <dbReference type="EMBL" id="EFC41348.1"/>
    </source>
</evidence>
<gene>
    <name evidence="4" type="ORF">NAEGRDRAFT_58842</name>
</gene>
<protein>
    <submittedName>
        <fullName evidence="4">Predicted protein</fullName>
    </submittedName>
</protein>
<dbReference type="OrthoDB" id="10688781at2759"/>
<feature type="compositionally biased region" description="Polar residues" evidence="1">
    <location>
        <begin position="522"/>
        <end position="532"/>
    </location>
</feature>
<keyword evidence="2" id="KW-1133">Transmembrane helix</keyword>
<keyword evidence="3" id="KW-0732">Signal</keyword>
<feature type="region of interest" description="Disordered" evidence="1">
    <location>
        <begin position="663"/>
        <end position="698"/>
    </location>
</feature>
<proteinExistence type="predicted"/>
<dbReference type="KEGG" id="ngr:NAEGRDRAFT_58842"/>
<dbReference type="EMBL" id="GG738886">
    <property type="protein sequence ID" value="EFC41348.1"/>
    <property type="molecule type" value="Genomic_DNA"/>
</dbReference>
<accession>D2VPE8</accession>
<feature type="compositionally biased region" description="Low complexity" evidence="1">
    <location>
        <begin position="606"/>
        <end position="620"/>
    </location>
</feature>
<reference evidence="4 5" key="1">
    <citation type="journal article" date="2010" name="Cell">
        <title>The genome of Naegleria gruberi illuminates early eukaryotic versatility.</title>
        <authorList>
            <person name="Fritz-Laylin L.K."/>
            <person name="Prochnik S.E."/>
            <person name="Ginger M.L."/>
            <person name="Dacks J.B."/>
            <person name="Carpenter M.L."/>
            <person name="Field M.C."/>
            <person name="Kuo A."/>
            <person name="Paredez A."/>
            <person name="Chapman J."/>
            <person name="Pham J."/>
            <person name="Shu S."/>
            <person name="Neupane R."/>
            <person name="Cipriano M."/>
            <person name="Mancuso J."/>
            <person name="Tu H."/>
            <person name="Salamov A."/>
            <person name="Lindquist E."/>
            <person name="Shapiro H."/>
            <person name="Lucas S."/>
            <person name="Grigoriev I.V."/>
            <person name="Cande W.Z."/>
            <person name="Fulton C."/>
            <person name="Rokhsar D.S."/>
            <person name="Dawson S.C."/>
        </authorList>
    </citation>
    <scope>NUCLEOTIDE SEQUENCE [LARGE SCALE GENOMIC DNA]</scope>
    <source>
        <strain evidence="4 5">NEG-M</strain>
    </source>
</reference>
<organism evidence="5">
    <name type="scientific">Naegleria gruberi</name>
    <name type="common">Amoeba</name>
    <dbReference type="NCBI Taxonomy" id="5762"/>
    <lineage>
        <taxon>Eukaryota</taxon>
        <taxon>Discoba</taxon>
        <taxon>Heterolobosea</taxon>
        <taxon>Tetramitia</taxon>
        <taxon>Eutetramitia</taxon>
        <taxon>Vahlkampfiidae</taxon>
        <taxon>Naegleria</taxon>
    </lineage>
</organism>
<feature type="signal peptide" evidence="3">
    <location>
        <begin position="1"/>
        <end position="22"/>
    </location>
</feature>
<evidence type="ECO:0000256" key="2">
    <source>
        <dbReference type="SAM" id="Phobius"/>
    </source>
</evidence>
<dbReference type="RefSeq" id="XP_002674092.1">
    <property type="nucleotide sequence ID" value="XM_002674046.1"/>
</dbReference>